<dbReference type="PROSITE" id="PS50082">
    <property type="entry name" value="WD_REPEATS_2"/>
    <property type="match status" value="7"/>
</dbReference>
<dbReference type="PROSITE" id="PS50294">
    <property type="entry name" value="WD_REPEATS_REGION"/>
    <property type="match status" value="4"/>
</dbReference>
<sequence>MSSSSSSTNRAATTQLLAGLSLTEDEHDDANKPLSEEYIEAYEKVMKEVLGWDEHEQLDFMEKVVQRLTHYQLGRVDNFLRPMLQRDFIANLPDHLAEMILFNVNAETLKSCENVSVNWRCALARGQHWKKLIEKNVRTDSLWRGLSEKRHWDRFLNISRELAGQRICEKFAYDFEGSFKGKFDMMMLLHVFYRKLYPKVIADISTIDINWRRGNYKLTRVNCHSENSKGVYCLQYDDEKIVSGLRDNTIKIWDRKDYSCRMTLTGHTGSVLCLQYDNRVIISGSSDATVRVWDVETGECLKTLIHHCEAVLHLRFSNGTMVTCSKDRSIAVWDMVSPREINIRRVLAGHRAAVNVVDFDDRYIVSASGDRTIKVWSMDTLEFLRTLSGHRRGIACLQYRGRLVVSGSSDNTIRLWDIHSGVCLRVLEGHEELVRCIRFDDKRIVSGAYDGKIKVWDLKAALDPRSMPGDICLSSLMQHTGRVFRLQFDDFQIVSSSHDDTILIWDFLDAPIEGTPPAGNARINQVARHLQQQQQQNGGGDADNVNPADIRFLQEMLGEAAAAPQAAAPQGAGADNDEESSSNEEDEVGRFRVAAARPRRRPQAAARQAANNPPVVRNPYLLQFQQMNGLPIFQPQNQDFLDQIEELQDHDD</sequence>
<dbReference type="SUPFAM" id="SSF81383">
    <property type="entry name" value="F-box domain"/>
    <property type="match status" value="1"/>
</dbReference>
<accession>A0A9P1MX95</accession>
<dbReference type="Gene3D" id="1.20.1280.50">
    <property type="match status" value="1"/>
</dbReference>
<protein>
    <recommendedName>
        <fullName evidence="6">F-box domain-containing protein</fullName>
    </recommendedName>
</protein>
<evidence type="ECO:0000256" key="5">
    <source>
        <dbReference type="SAM" id="MobiDB-lite"/>
    </source>
</evidence>
<organism evidence="7 8">
    <name type="scientific">Caenorhabditis angaria</name>
    <dbReference type="NCBI Taxonomy" id="860376"/>
    <lineage>
        <taxon>Eukaryota</taxon>
        <taxon>Metazoa</taxon>
        <taxon>Ecdysozoa</taxon>
        <taxon>Nematoda</taxon>
        <taxon>Chromadorea</taxon>
        <taxon>Rhabditida</taxon>
        <taxon>Rhabditina</taxon>
        <taxon>Rhabditomorpha</taxon>
        <taxon>Rhabditoidea</taxon>
        <taxon>Rhabditidae</taxon>
        <taxon>Peloderinae</taxon>
        <taxon>Caenorhabditis</taxon>
    </lineage>
</organism>
<evidence type="ECO:0000256" key="1">
    <source>
        <dbReference type="ARBA" id="ARBA00022574"/>
    </source>
</evidence>
<dbReference type="SMART" id="SM01028">
    <property type="entry name" value="Beta-TrCP_D"/>
    <property type="match status" value="1"/>
</dbReference>
<evidence type="ECO:0000313" key="7">
    <source>
        <dbReference type="EMBL" id="CAI5443634.1"/>
    </source>
</evidence>
<keyword evidence="8" id="KW-1185">Reference proteome</keyword>
<dbReference type="InterPro" id="IPR015943">
    <property type="entry name" value="WD40/YVTN_repeat-like_dom_sf"/>
</dbReference>
<feature type="compositionally biased region" description="Low complexity" evidence="5">
    <location>
        <begin position="603"/>
        <end position="613"/>
    </location>
</feature>
<dbReference type="InterPro" id="IPR020472">
    <property type="entry name" value="WD40_PAC1"/>
</dbReference>
<dbReference type="InterPro" id="IPR021977">
    <property type="entry name" value="Beta-TrCP_D"/>
</dbReference>
<feature type="repeat" description="WD" evidence="4">
    <location>
        <begin position="427"/>
        <end position="466"/>
    </location>
</feature>
<dbReference type="Gene3D" id="2.130.10.10">
    <property type="entry name" value="YVTN repeat-like/Quinoprotein amine dehydrogenase"/>
    <property type="match status" value="1"/>
</dbReference>
<feature type="repeat" description="WD" evidence="4">
    <location>
        <begin position="264"/>
        <end position="303"/>
    </location>
</feature>
<dbReference type="PANTHER" id="PTHR14604:SF4">
    <property type="entry name" value="F-BOX DOMAIN-CONTAINING PROTEIN"/>
    <property type="match status" value="1"/>
</dbReference>
<dbReference type="PROSITE" id="PS00678">
    <property type="entry name" value="WD_REPEATS_1"/>
    <property type="match status" value="4"/>
</dbReference>
<feature type="repeat" description="WD" evidence="4">
    <location>
        <begin position="347"/>
        <end position="386"/>
    </location>
</feature>
<comment type="caution">
    <text evidence="7">The sequence shown here is derived from an EMBL/GenBank/DDBJ whole genome shotgun (WGS) entry which is preliminary data.</text>
</comment>
<dbReference type="PROSITE" id="PS50181">
    <property type="entry name" value="FBOX"/>
    <property type="match status" value="1"/>
</dbReference>
<evidence type="ECO:0000256" key="2">
    <source>
        <dbReference type="ARBA" id="ARBA00022737"/>
    </source>
</evidence>
<proteinExistence type="predicted"/>
<dbReference type="InterPro" id="IPR001810">
    <property type="entry name" value="F-box_dom"/>
</dbReference>
<feature type="region of interest" description="Disordered" evidence="5">
    <location>
        <begin position="527"/>
        <end position="546"/>
    </location>
</feature>
<dbReference type="InterPro" id="IPR001680">
    <property type="entry name" value="WD40_rpt"/>
</dbReference>
<evidence type="ECO:0000313" key="8">
    <source>
        <dbReference type="Proteomes" id="UP001152747"/>
    </source>
</evidence>
<dbReference type="InterPro" id="IPR019775">
    <property type="entry name" value="WD40_repeat_CS"/>
</dbReference>
<dbReference type="CDD" id="cd00200">
    <property type="entry name" value="WD40"/>
    <property type="match status" value="1"/>
</dbReference>
<name>A0A9P1MX95_9PELO</name>
<dbReference type="Pfam" id="PF12125">
    <property type="entry name" value="Beta-TrCP_D"/>
    <property type="match status" value="1"/>
</dbReference>
<feature type="domain" description="F-box" evidence="6">
    <location>
        <begin position="86"/>
        <end position="132"/>
    </location>
</feature>
<feature type="region of interest" description="Disordered" evidence="5">
    <location>
        <begin position="560"/>
        <end position="613"/>
    </location>
</feature>
<feature type="repeat" description="WD" evidence="4">
    <location>
        <begin position="476"/>
        <end position="506"/>
    </location>
</feature>
<dbReference type="PANTHER" id="PTHR14604">
    <property type="entry name" value="WD40 REPEAT PF20"/>
    <property type="match status" value="1"/>
</dbReference>
<evidence type="ECO:0000256" key="3">
    <source>
        <dbReference type="ARBA" id="ARBA00022786"/>
    </source>
</evidence>
<feature type="repeat" description="WD" evidence="4">
    <location>
        <begin position="224"/>
        <end position="263"/>
    </location>
</feature>
<evidence type="ECO:0000259" key="6">
    <source>
        <dbReference type="PROSITE" id="PS50181"/>
    </source>
</evidence>
<feature type="compositionally biased region" description="Acidic residues" evidence="5">
    <location>
        <begin position="575"/>
        <end position="587"/>
    </location>
</feature>
<keyword evidence="3" id="KW-0833">Ubl conjugation pathway</keyword>
<dbReference type="AlphaFoldDB" id="A0A9P1MX95"/>
<dbReference type="Gene3D" id="6.10.250.1840">
    <property type="match status" value="1"/>
</dbReference>
<evidence type="ECO:0000256" key="4">
    <source>
        <dbReference type="PROSITE-ProRule" id="PRU00221"/>
    </source>
</evidence>
<dbReference type="InterPro" id="IPR036047">
    <property type="entry name" value="F-box-like_dom_sf"/>
</dbReference>
<reference evidence="7" key="1">
    <citation type="submission" date="2022-11" db="EMBL/GenBank/DDBJ databases">
        <authorList>
            <person name="Kikuchi T."/>
        </authorList>
    </citation>
    <scope>NUCLEOTIDE SEQUENCE</scope>
    <source>
        <strain evidence="7">PS1010</strain>
    </source>
</reference>
<dbReference type="InterPro" id="IPR036322">
    <property type="entry name" value="WD40_repeat_dom_sf"/>
</dbReference>
<dbReference type="InterPro" id="IPR050995">
    <property type="entry name" value="WD-F-box_domain-protein"/>
</dbReference>
<dbReference type="PRINTS" id="PR00320">
    <property type="entry name" value="GPROTEINBRPT"/>
</dbReference>
<dbReference type="SMART" id="SM00256">
    <property type="entry name" value="FBOX"/>
    <property type="match status" value="1"/>
</dbReference>
<dbReference type="Pfam" id="PF00400">
    <property type="entry name" value="WD40"/>
    <property type="match status" value="7"/>
</dbReference>
<dbReference type="SUPFAM" id="SSF50978">
    <property type="entry name" value="WD40 repeat-like"/>
    <property type="match status" value="1"/>
</dbReference>
<gene>
    <name evidence="7" type="ORF">CAMP_LOCUS6271</name>
</gene>
<dbReference type="EMBL" id="CANHGI010000002">
    <property type="protein sequence ID" value="CAI5443634.1"/>
    <property type="molecule type" value="Genomic_DNA"/>
</dbReference>
<feature type="repeat" description="WD" evidence="4">
    <location>
        <begin position="387"/>
        <end position="426"/>
    </location>
</feature>
<dbReference type="OrthoDB" id="19711at2759"/>
<keyword evidence="2" id="KW-0677">Repeat</keyword>
<dbReference type="Proteomes" id="UP001152747">
    <property type="component" value="Unassembled WGS sequence"/>
</dbReference>
<feature type="compositionally biased region" description="Low complexity" evidence="5">
    <location>
        <begin position="560"/>
        <end position="574"/>
    </location>
</feature>
<dbReference type="SMART" id="SM00320">
    <property type="entry name" value="WD40"/>
    <property type="match status" value="7"/>
</dbReference>
<feature type="repeat" description="WD" evidence="4">
    <location>
        <begin position="304"/>
        <end position="343"/>
    </location>
</feature>
<keyword evidence="1 4" id="KW-0853">WD repeat</keyword>
<dbReference type="GO" id="GO:0046983">
    <property type="term" value="F:protein dimerization activity"/>
    <property type="evidence" value="ECO:0007669"/>
    <property type="project" value="InterPro"/>
</dbReference>